<dbReference type="AlphaFoldDB" id="A0A371E7T4"/>
<proteinExistence type="predicted"/>
<feature type="non-terminal residue" evidence="1">
    <location>
        <position position="1"/>
    </location>
</feature>
<feature type="non-terminal residue" evidence="1">
    <location>
        <position position="95"/>
    </location>
</feature>
<reference evidence="1" key="1">
    <citation type="submission" date="2018-05" db="EMBL/GenBank/DDBJ databases">
        <title>Draft genome of Mucuna pruriens seed.</title>
        <authorList>
            <person name="Nnadi N.E."/>
            <person name="Vos R."/>
            <person name="Hasami M.H."/>
            <person name="Devisetty U.K."/>
            <person name="Aguiy J.C."/>
        </authorList>
    </citation>
    <scope>NUCLEOTIDE SEQUENCE [LARGE SCALE GENOMIC DNA]</scope>
    <source>
        <strain evidence="1">JCA_2017</strain>
    </source>
</reference>
<protein>
    <submittedName>
        <fullName evidence="1">Uncharacterized protein</fullName>
    </submittedName>
</protein>
<dbReference type="Proteomes" id="UP000257109">
    <property type="component" value="Unassembled WGS sequence"/>
</dbReference>
<organism evidence="1 2">
    <name type="scientific">Mucuna pruriens</name>
    <name type="common">Velvet bean</name>
    <name type="synonym">Dolichos pruriens</name>
    <dbReference type="NCBI Taxonomy" id="157652"/>
    <lineage>
        <taxon>Eukaryota</taxon>
        <taxon>Viridiplantae</taxon>
        <taxon>Streptophyta</taxon>
        <taxon>Embryophyta</taxon>
        <taxon>Tracheophyta</taxon>
        <taxon>Spermatophyta</taxon>
        <taxon>Magnoliopsida</taxon>
        <taxon>eudicotyledons</taxon>
        <taxon>Gunneridae</taxon>
        <taxon>Pentapetalae</taxon>
        <taxon>rosids</taxon>
        <taxon>fabids</taxon>
        <taxon>Fabales</taxon>
        <taxon>Fabaceae</taxon>
        <taxon>Papilionoideae</taxon>
        <taxon>50 kb inversion clade</taxon>
        <taxon>NPAAA clade</taxon>
        <taxon>indigoferoid/millettioid clade</taxon>
        <taxon>Phaseoleae</taxon>
        <taxon>Mucuna</taxon>
    </lineage>
</organism>
<evidence type="ECO:0000313" key="1">
    <source>
        <dbReference type="EMBL" id="RDX62059.1"/>
    </source>
</evidence>
<dbReference type="EMBL" id="QJKJ01015715">
    <property type="protein sequence ID" value="RDX62059.1"/>
    <property type="molecule type" value="Genomic_DNA"/>
</dbReference>
<comment type="caution">
    <text evidence="1">The sequence shown here is derived from an EMBL/GenBank/DDBJ whole genome shotgun (WGS) entry which is preliminary data.</text>
</comment>
<gene>
    <name evidence="1" type="ORF">CR513_59649</name>
</gene>
<name>A0A371E7T4_MUCPR</name>
<keyword evidence="2" id="KW-1185">Reference proteome</keyword>
<sequence>VIVGVHQGSKPLPKLPDGVKGGGIELENRDRLMLKYFVDENIIQELWRLWKNVVTVKLLIKILLFIGGFKVADVDHSFYTVKCDIFQGREEVISC</sequence>
<evidence type="ECO:0000313" key="2">
    <source>
        <dbReference type="Proteomes" id="UP000257109"/>
    </source>
</evidence>
<accession>A0A371E7T4</accession>